<protein>
    <submittedName>
        <fullName evidence="3">Uncharacterized protein LOC103512354</fullName>
    </submittedName>
</protein>
<feature type="domain" description="Mut7-C RNAse" evidence="1">
    <location>
        <begin position="2"/>
        <end position="84"/>
    </location>
</feature>
<accession>A0A3Q0J4L5</accession>
<dbReference type="KEGG" id="dci:103512354"/>
<dbReference type="STRING" id="121845.A0A3Q0J4L5"/>
<dbReference type="RefSeq" id="XP_026681655.1">
    <property type="nucleotide sequence ID" value="XM_026825854.1"/>
</dbReference>
<proteinExistence type="predicted"/>
<evidence type="ECO:0000259" key="1">
    <source>
        <dbReference type="Pfam" id="PF01927"/>
    </source>
</evidence>
<sequence>MCDVTLKSLARMLRRHGMNTTCAVSDHNDCIQAVKQGEKRYLLTRGTVYGQLASHVPPGHCLRIETHSVVDQFEEVLSYYNIILPPSIQFRCEVRLGSFRRRFS</sequence>
<evidence type="ECO:0000313" key="2">
    <source>
        <dbReference type="Proteomes" id="UP000079169"/>
    </source>
</evidence>
<reference evidence="3" key="1">
    <citation type="submission" date="2025-08" db="UniProtKB">
        <authorList>
            <consortium name="RefSeq"/>
        </authorList>
    </citation>
    <scope>IDENTIFICATION</scope>
</reference>
<dbReference type="InterPro" id="IPR002782">
    <property type="entry name" value="Mut7-C_RNAse_dom"/>
</dbReference>
<dbReference type="AlphaFoldDB" id="A0A3Q0J4L5"/>
<dbReference type="Proteomes" id="UP000079169">
    <property type="component" value="Unplaced"/>
</dbReference>
<gene>
    <name evidence="3" type="primary">LOC103512354</name>
</gene>
<evidence type="ECO:0000313" key="3">
    <source>
        <dbReference type="RefSeq" id="XP_026681655.1"/>
    </source>
</evidence>
<name>A0A3Q0J4L5_DIACI</name>
<dbReference type="PaxDb" id="121845-A0A3Q0J4L5"/>
<keyword evidence="2" id="KW-1185">Reference proteome</keyword>
<dbReference type="GeneID" id="103512354"/>
<dbReference type="Pfam" id="PF01927">
    <property type="entry name" value="Mut7-C"/>
    <property type="match status" value="1"/>
</dbReference>
<organism evidence="2 3">
    <name type="scientific">Diaphorina citri</name>
    <name type="common">Asian citrus psyllid</name>
    <dbReference type="NCBI Taxonomy" id="121845"/>
    <lineage>
        <taxon>Eukaryota</taxon>
        <taxon>Metazoa</taxon>
        <taxon>Ecdysozoa</taxon>
        <taxon>Arthropoda</taxon>
        <taxon>Hexapoda</taxon>
        <taxon>Insecta</taxon>
        <taxon>Pterygota</taxon>
        <taxon>Neoptera</taxon>
        <taxon>Paraneoptera</taxon>
        <taxon>Hemiptera</taxon>
        <taxon>Sternorrhyncha</taxon>
        <taxon>Psylloidea</taxon>
        <taxon>Psyllidae</taxon>
        <taxon>Diaphorininae</taxon>
        <taxon>Diaphorina</taxon>
    </lineage>
</organism>